<dbReference type="AlphaFoldDB" id="A0A1C2EBX2"/>
<keyword evidence="4 11" id="KW-0808">Transferase</keyword>
<dbReference type="Gene3D" id="3.40.50.20">
    <property type="match status" value="1"/>
</dbReference>
<keyword evidence="3" id="KW-0441">Lipid A biosynthesis</keyword>
<proteinExistence type="inferred from homology"/>
<keyword evidence="6" id="KW-0443">Lipid metabolism</keyword>
<evidence type="ECO:0000256" key="5">
    <source>
        <dbReference type="ARBA" id="ARBA00022737"/>
    </source>
</evidence>
<dbReference type="PANTHER" id="PTHR43300:SF7">
    <property type="entry name" value="UDP-N-ACETYLBACILLOSAMINE N-ACETYLTRANSFERASE"/>
    <property type="match status" value="1"/>
</dbReference>
<organism evidence="11 12">
    <name type="scientific">Pseudomonas graminis</name>
    <dbReference type="NCBI Taxonomy" id="158627"/>
    <lineage>
        <taxon>Bacteria</taxon>
        <taxon>Pseudomonadati</taxon>
        <taxon>Pseudomonadota</taxon>
        <taxon>Gammaproteobacteria</taxon>
        <taxon>Pseudomonadales</taxon>
        <taxon>Pseudomonadaceae</taxon>
        <taxon>Pseudomonas</taxon>
    </lineage>
</organism>
<dbReference type="NCBIfam" id="TIGR03570">
    <property type="entry name" value="NeuD_NnaD"/>
    <property type="match status" value="1"/>
</dbReference>
<dbReference type="EMBL" id="MDEN01000054">
    <property type="protein sequence ID" value="OCX24562.1"/>
    <property type="molecule type" value="Genomic_DNA"/>
</dbReference>
<feature type="domain" description="PglD N-terminal" evidence="10">
    <location>
        <begin position="5"/>
        <end position="86"/>
    </location>
</feature>
<evidence type="ECO:0000256" key="7">
    <source>
        <dbReference type="ARBA" id="ARBA00023315"/>
    </source>
</evidence>
<feature type="active site" description="Proton acceptor" evidence="8">
    <location>
        <position position="141"/>
    </location>
</feature>
<evidence type="ECO:0000256" key="4">
    <source>
        <dbReference type="ARBA" id="ARBA00022679"/>
    </source>
</evidence>
<dbReference type="InterPro" id="IPR018357">
    <property type="entry name" value="Hexapep_transf_CS"/>
</dbReference>
<evidence type="ECO:0000256" key="1">
    <source>
        <dbReference type="ARBA" id="ARBA00007274"/>
    </source>
</evidence>
<evidence type="ECO:0000313" key="12">
    <source>
        <dbReference type="Proteomes" id="UP000095143"/>
    </source>
</evidence>
<feature type="binding site" evidence="9">
    <location>
        <position position="74"/>
    </location>
    <ligand>
        <name>substrate</name>
    </ligand>
</feature>
<accession>A0A1C2EBX2</accession>
<evidence type="ECO:0000313" key="11">
    <source>
        <dbReference type="EMBL" id="OCX24562.1"/>
    </source>
</evidence>
<sequence length="213" mass="22278">MNTTKLIIVGAGGLGREVHSWLKDWVEHNPDYVIGGFIDDGSLSLNRFSHYADIISTIDAYEPADDELLLCAIGKPADKKYVVEKLLAKGAAFFTLIHPTAIVGENVTIGRGVLVCPFSVLSVDLVVGDFVTINSLCTVGHDTVIGQFSTLSGHCDLTGGAVLEDEVFLGSRASVLPKVRVGKGAVVGAGSVVLRAVKPGSVVFGVPAKCISG</sequence>
<dbReference type="RefSeq" id="WP_065987249.1">
    <property type="nucleotide sequence ID" value="NZ_MDEN01000054.1"/>
</dbReference>
<protein>
    <submittedName>
        <fullName evidence="11">Transferase</fullName>
    </submittedName>
</protein>
<keyword evidence="2" id="KW-0444">Lipid biosynthesis</keyword>
<dbReference type="GO" id="GO:0016020">
    <property type="term" value="C:membrane"/>
    <property type="evidence" value="ECO:0007669"/>
    <property type="project" value="GOC"/>
</dbReference>
<dbReference type="InterPro" id="IPR011004">
    <property type="entry name" value="Trimer_LpxA-like_sf"/>
</dbReference>
<dbReference type="OrthoDB" id="9794407at2"/>
<evidence type="ECO:0000256" key="8">
    <source>
        <dbReference type="PIRSR" id="PIRSR620019-1"/>
    </source>
</evidence>
<keyword evidence="7" id="KW-0012">Acyltransferase</keyword>
<dbReference type="Pfam" id="PF00132">
    <property type="entry name" value="Hexapep"/>
    <property type="match status" value="1"/>
</dbReference>
<dbReference type="PROSITE" id="PS00101">
    <property type="entry name" value="HEXAPEP_TRANSFERASES"/>
    <property type="match status" value="1"/>
</dbReference>
<dbReference type="CDD" id="cd03360">
    <property type="entry name" value="LbH_AT_putative"/>
    <property type="match status" value="1"/>
</dbReference>
<dbReference type="InterPro" id="IPR050179">
    <property type="entry name" value="Trans_hexapeptide_repeat"/>
</dbReference>
<dbReference type="PANTHER" id="PTHR43300">
    <property type="entry name" value="ACETYLTRANSFERASE"/>
    <property type="match status" value="1"/>
</dbReference>
<feature type="site" description="Increases basicity of active site His" evidence="8">
    <location>
        <position position="142"/>
    </location>
</feature>
<dbReference type="InterPro" id="IPR001451">
    <property type="entry name" value="Hexapep"/>
</dbReference>
<dbReference type="InterPro" id="IPR041561">
    <property type="entry name" value="PglD_N"/>
</dbReference>
<evidence type="ECO:0000259" key="10">
    <source>
        <dbReference type="Pfam" id="PF17836"/>
    </source>
</evidence>
<evidence type="ECO:0000256" key="6">
    <source>
        <dbReference type="ARBA" id="ARBA00023098"/>
    </source>
</evidence>
<dbReference type="GO" id="GO:0016746">
    <property type="term" value="F:acyltransferase activity"/>
    <property type="evidence" value="ECO:0007669"/>
    <property type="project" value="UniProtKB-KW"/>
</dbReference>
<keyword evidence="5" id="KW-0677">Repeat</keyword>
<dbReference type="Pfam" id="PF17836">
    <property type="entry name" value="PglD_N"/>
    <property type="match status" value="1"/>
</dbReference>
<evidence type="ECO:0000256" key="9">
    <source>
        <dbReference type="PIRSR" id="PIRSR620019-2"/>
    </source>
</evidence>
<dbReference type="SUPFAM" id="SSF51161">
    <property type="entry name" value="Trimeric LpxA-like enzymes"/>
    <property type="match status" value="1"/>
</dbReference>
<evidence type="ECO:0000256" key="3">
    <source>
        <dbReference type="ARBA" id="ARBA00022556"/>
    </source>
</evidence>
<dbReference type="Gene3D" id="2.160.10.10">
    <property type="entry name" value="Hexapeptide repeat proteins"/>
    <property type="match status" value="1"/>
</dbReference>
<name>A0A1C2EBX2_9PSED</name>
<dbReference type="Proteomes" id="UP000095143">
    <property type="component" value="Unassembled WGS sequence"/>
</dbReference>
<comment type="caution">
    <text evidence="11">The sequence shown here is derived from an EMBL/GenBank/DDBJ whole genome shotgun (WGS) entry which is preliminary data.</text>
</comment>
<dbReference type="InterPro" id="IPR020019">
    <property type="entry name" value="AcTrfase_PglD-like"/>
</dbReference>
<gene>
    <name evidence="11" type="ORF">BBI10_04855</name>
</gene>
<evidence type="ECO:0000256" key="2">
    <source>
        <dbReference type="ARBA" id="ARBA00022516"/>
    </source>
</evidence>
<dbReference type="GO" id="GO:0009245">
    <property type="term" value="P:lipid A biosynthetic process"/>
    <property type="evidence" value="ECO:0007669"/>
    <property type="project" value="UniProtKB-KW"/>
</dbReference>
<comment type="similarity">
    <text evidence="1">Belongs to the transferase hexapeptide repeat family.</text>
</comment>
<reference evidence="11 12" key="1">
    <citation type="submission" date="2016-08" db="EMBL/GenBank/DDBJ databases">
        <title>Whole genome sequence of Pseudomonas graminis strain UASWS1507, a potential biological control agent for agriculture.</title>
        <authorList>
            <person name="Crovadore J."/>
            <person name="Calmin G."/>
            <person name="Chablais R."/>
            <person name="Cochard B."/>
            <person name="Lefort F."/>
        </authorList>
    </citation>
    <scope>NUCLEOTIDE SEQUENCE [LARGE SCALE GENOMIC DNA]</scope>
    <source>
        <strain evidence="11 12">UASWS1507</strain>
    </source>
</reference>